<feature type="region of interest" description="Disordered" evidence="1">
    <location>
        <begin position="27"/>
        <end position="50"/>
    </location>
</feature>
<keyword evidence="3" id="KW-1185">Reference proteome</keyword>
<proteinExistence type="predicted"/>
<evidence type="ECO:0000256" key="1">
    <source>
        <dbReference type="SAM" id="MobiDB-lite"/>
    </source>
</evidence>
<gene>
    <name evidence="2" type="ORF">VM1G_11756</name>
</gene>
<organism evidence="2 3">
    <name type="scientific">Cytospora mali</name>
    <name type="common">Apple Valsa canker fungus</name>
    <name type="synonym">Valsa mali</name>
    <dbReference type="NCBI Taxonomy" id="578113"/>
    <lineage>
        <taxon>Eukaryota</taxon>
        <taxon>Fungi</taxon>
        <taxon>Dikarya</taxon>
        <taxon>Ascomycota</taxon>
        <taxon>Pezizomycotina</taxon>
        <taxon>Sordariomycetes</taxon>
        <taxon>Sordariomycetidae</taxon>
        <taxon>Diaporthales</taxon>
        <taxon>Cytosporaceae</taxon>
        <taxon>Cytospora</taxon>
    </lineage>
</organism>
<reference evidence="2" key="1">
    <citation type="submission" date="2014-12" db="EMBL/GenBank/DDBJ databases">
        <title>Genome Sequence of Valsa Canker Pathogens Uncovers a Specific Adaption of Colonization on Woody Bark.</title>
        <authorList>
            <person name="Yin Z."/>
            <person name="Liu H."/>
            <person name="Gao X."/>
            <person name="Li Z."/>
            <person name="Song N."/>
            <person name="Ke X."/>
            <person name="Dai Q."/>
            <person name="Wu Y."/>
            <person name="Sun Y."/>
            <person name="Xu J.-R."/>
            <person name="Kang Z.K."/>
            <person name="Wang L."/>
            <person name="Huang L."/>
        </authorList>
    </citation>
    <scope>NUCLEOTIDE SEQUENCE [LARGE SCALE GENOMIC DNA]</scope>
    <source>
        <strain evidence="2">03-8</strain>
    </source>
</reference>
<evidence type="ECO:0000313" key="2">
    <source>
        <dbReference type="EMBL" id="KUI71599.1"/>
    </source>
</evidence>
<name>A0A194W554_CYTMA</name>
<sequence>MSSKLAQEAMAAGGSIDLARKHSLHHSVVGPHRASSGPAVKQKDVCLIRK</sequence>
<dbReference type="Proteomes" id="UP000078559">
    <property type="component" value="Chromosome 7"/>
</dbReference>
<evidence type="ECO:0000313" key="3">
    <source>
        <dbReference type="Proteomes" id="UP000078559"/>
    </source>
</evidence>
<feature type="compositionally biased region" description="Basic and acidic residues" evidence="1">
    <location>
        <begin position="41"/>
        <end position="50"/>
    </location>
</feature>
<dbReference type="AlphaFoldDB" id="A0A194W554"/>
<protein>
    <submittedName>
        <fullName evidence="2">Uncharacterized protein</fullName>
    </submittedName>
</protein>
<accession>A0A194W554</accession>
<dbReference type="EMBL" id="CM003104">
    <property type="protein sequence ID" value="KUI71599.1"/>
    <property type="molecule type" value="Genomic_DNA"/>
</dbReference>